<gene>
    <name evidence="1" type="ORF">E4665_06810</name>
</gene>
<dbReference type="Gene3D" id="1.20.1270.210">
    <property type="match status" value="1"/>
</dbReference>
<dbReference type="InterPro" id="IPR006944">
    <property type="entry name" value="Phage/GTA_portal"/>
</dbReference>
<dbReference type="Gene3D" id="3.30.1120.70">
    <property type="match status" value="1"/>
</dbReference>
<dbReference type="InterPro" id="IPR006427">
    <property type="entry name" value="Portal_HK97"/>
</dbReference>
<accession>A0A4Z0GPC8</accession>
<reference evidence="1 2" key="1">
    <citation type="journal article" date="2015" name="Int. J. Syst. Evol. Microbiol.">
        <title>Sporolactobacillus shoreae sp. nov. and Sporolactobacillus spathodeae sp. nov., two spore-forming lactic acid bacteria isolated from tree barks in Thailand.</title>
        <authorList>
            <person name="Thamacharoensuk T."/>
            <person name="Kitahara M."/>
            <person name="Ohkuma M."/>
            <person name="Thongchul N."/>
            <person name="Tanasupawat S."/>
        </authorList>
    </citation>
    <scope>NUCLEOTIDE SEQUENCE [LARGE SCALE GENOMIC DNA]</scope>
    <source>
        <strain evidence="1 2">BK92</strain>
    </source>
</reference>
<dbReference type="Proteomes" id="UP000298347">
    <property type="component" value="Unassembled WGS sequence"/>
</dbReference>
<dbReference type="Pfam" id="PF04860">
    <property type="entry name" value="Phage_portal"/>
    <property type="match status" value="1"/>
</dbReference>
<comment type="caution">
    <text evidence="1">The sequence shown here is derived from an EMBL/GenBank/DDBJ whole genome shotgun (WGS) entry which is preliminary data.</text>
</comment>
<sequence>MNDMGLFRWGKPLNDDGRDYFSTAIFSTRPKGKISEQQALKIPAVKAAVDLISDSIATLPIYLYEEQSDQAISKVKDRRVDLLNDRANDYEIAQTLKKQLVKDYLLHGRAFLYLVSDNFYYLEASKVDEECYTNDGITIAEKRFKYHGVKEIMIPEAQIIMINSGSSGVLASGEDILDTALGLINYQNAIMNNGALPMGILKASSRLTQPAIDRLRTSWEQLYSGSKNSGKTVVLEEGLDFKALSLRPNELQMTEANTLMIAEVARLFNMPESLLNAQANKYNSLEQNNLSFLQYCIAPILTNFESSFNQALLTTQEKQQGYYFRFDTSEIIRTTEKEKVDSVSAAFTKGLISFNEARYQLDKPAIEDDYYLLNLGSVIKDSKTGKLTVPNMGIAQDLKKEEHNGEN</sequence>
<name>A0A4Z0GPC8_9BACL</name>
<dbReference type="AlphaFoldDB" id="A0A4Z0GPC8"/>
<protein>
    <submittedName>
        <fullName evidence="1">Phage portal protein</fullName>
    </submittedName>
</protein>
<proteinExistence type="predicted"/>
<keyword evidence="2" id="KW-1185">Reference proteome</keyword>
<dbReference type="OrthoDB" id="9765386at2"/>
<dbReference type="Gene3D" id="3.40.140.120">
    <property type="match status" value="1"/>
</dbReference>
<organism evidence="1 2">
    <name type="scientific">Sporolactobacillus shoreae</name>
    <dbReference type="NCBI Taxonomy" id="1465501"/>
    <lineage>
        <taxon>Bacteria</taxon>
        <taxon>Bacillati</taxon>
        <taxon>Bacillota</taxon>
        <taxon>Bacilli</taxon>
        <taxon>Bacillales</taxon>
        <taxon>Sporolactobacillaceae</taxon>
        <taxon>Sporolactobacillus</taxon>
    </lineage>
</organism>
<evidence type="ECO:0000313" key="1">
    <source>
        <dbReference type="EMBL" id="TGA99023.1"/>
    </source>
</evidence>
<dbReference type="EMBL" id="SRJD01000005">
    <property type="protein sequence ID" value="TGA99023.1"/>
    <property type="molecule type" value="Genomic_DNA"/>
</dbReference>
<evidence type="ECO:0000313" key="2">
    <source>
        <dbReference type="Proteomes" id="UP000298347"/>
    </source>
</evidence>
<dbReference type="NCBIfam" id="TIGR01537">
    <property type="entry name" value="portal_HK97"/>
    <property type="match status" value="1"/>
</dbReference>